<accession>A0A1H9PQG4</accession>
<evidence type="ECO:0000313" key="2">
    <source>
        <dbReference type="EMBL" id="SER50368.1"/>
    </source>
</evidence>
<dbReference type="SUPFAM" id="SSF53822">
    <property type="entry name" value="Periplasmic binding protein-like I"/>
    <property type="match status" value="1"/>
</dbReference>
<sequence length="98" mass="10307">MFATDLNTGGGAATGLRNAGRTDAVNLVGFDASPKQVQGVEQALAAIEGRETERDIETDLITITKDDAQAGSKYSYKQSCAPAHQGRPSPEGRPWCVA</sequence>
<dbReference type="AlphaFoldDB" id="A0A1H9PQG4"/>
<name>A0A1H9PQG4_9PSEU</name>
<gene>
    <name evidence="2" type="ORF">SAMN05216188_11231</name>
</gene>
<proteinExistence type="predicted"/>
<feature type="region of interest" description="Disordered" evidence="1">
    <location>
        <begin position="70"/>
        <end position="98"/>
    </location>
</feature>
<evidence type="ECO:0000256" key="1">
    <source>
        <dbReference type="SAM" id="MobiDB-lite"/>
    </source>
</evidence>
<dbReference type="OrthoDB" id="9800520at2"/>
<protein>
    <submittedName>
        <fullName evidence="2">Ribose transport system substrate-binding protein</fullName>
    </submittedName>
</protein>
<dbReference type="Proteomes" id="UP000199352">
    <property type="component" value="Unassembled WGS sequence"/>
</dbReference>
<dbReference type="InterPro" id="IPR028082">
    <property type="entry name" value="Peripla_BP_I"/>
</dbReference>
<dbReference type="Gene3D" id="3.40.50.2300">
    <property type="match status" value="1"/>
</dbReference>
<evidence type="ECO:0000313" key="3">
    <source>
        <dbReference type="Proteomes" id="UP000199352"/>
    </source>
</evidence>
<reference evidence="3" key="1">
    <citation type="submission" date="2016-10" db="EMBL/GenBank/DDBJ databases">
        <authorList>
            <person name="Varghese N."/>
            <person name="Submissions S."/>
        </authorList>
    </citation>
    <scope>NUCLEOTIDE SEQUENCE [LARGE SCALE GENOMIC DNA]</scope>
    <source>
        <strain evidence="3">CGMCC 4.3525</strain>
    </source>
</reference>
<organism evidence="2 3">
    <name type="scientific">Lentzea xinjiangensis</name>
    <dbReference type="NCBI Taxonomy" id="402600"/>
    <lineage>
        <taxon>Bacteria</taxon>
        <taxon>Bacillati</taxon>
        <taxon>Actinomycetota</taxon>
        <taxon>Actinomycetes</taxon>
        <taxon>Pseudonocardiales</taxon>
        <taxon>Pseudonocardiaceae</taxon>
        <taxon>Lentzea</taxon>
    </lineage>
</organism>
<dbReference type="STRING" id="402600.SAMN05216188_11231"/>
<keyword evidence="3" id="KW-1185">Reference proteome</keyword>
<dbReference type="EMBL" id="FOFR01000012">
    <property type="protein sequence ID" value="SER50368.1"/>
    <property type="molecule type" value="Genomic_DNA"/>
</dbReference>